<name>A0ABR1TWL2_9PEZI</name>
<dbReference type="EMBL" id="JAQQWK010000002">
    <property type="protein sequence ID" value="KAK8051002.1"/>
    <property type="molecule type" value="Genomic_DNA"/>
</dbReference>
<proteinExistence type="predicted"/>
<protein>
    <submittedName>
        <fullName evidence="2">Uncharacterized protein</fullName>
    </submittedName>
</protein>
<sequence>MKQVPRVPRMQTGPEPLFQISAETEEAKIEQETVDATDEQTEEPYITNLLTPLEAEEPRAGAMSVLSLGQTAARSIFHAEASMQSSPSGGSGLPDVRDDGGESMQASTNAADSSTLAQELDTAEPQYNTSNASANSEQIERLLQEAKLPLVLQLIILWLMSLGTRRPKLENRGLLSSAVAAD</sequence>
<dbReference type="Proteomes" id="UP001444661">
    <property type="component" value="Unassembled WGS sequence"/>
</dbReference>
<accession>A0ABR1TWL2</accession>
<comment type="caution">
    <text evidence="2">The sequence shown here is derived from an EMBL/GenBank/DDBJ whole genome shotgun (WGS) entry which is preliminary data.</text>
</comment>
<feature type="region of interest" description="Disordered" evidence="1">
    <location>
        <begin position="78"/>
        <end position="116"/>
    </location>
</feature>
<evidence type="ECO:0000313" key="3">
    <source>
        <dbReference type="Proteomes" id="UP001444661"/>
    </source>
</evidence>
<evidence type="ECO:0000313" key="2">
    <source>
        <dbReference type="EMBL" id="KAK8051002.1"/>
    </source>
</evidence>
<reference evidence="2 3" key="1">
    <citation type="submission" date="2023-01" db="EMBL/GenBank/DDBJ databases">
        <title>Analysis of 21 Apiospora genomes using comparative genomics revels a genus with tremendous synthesis potential of carbohydrate active enzymes and secondary metabolites.</title>
        <authorList>
            <person name="Sorensen T."/>
        </authorList>
    </citation>
    <scope>NUCLEOTIDE SEQUENCE [LARGE SCALE GENOMIC DNA]</scope>
    <source>
        <strain evidence="2 3">CBS 33761</strain>
    </source>
</reference>
<keyword evidence="3" id="KW-1185">Reference proteome</keyword>
<organism evidence="2 3">
    <name type="scientific">Apiospora rasikravindrae</name>
    <dbReference type="NCBI Taxonomy" id="990691"/>
    <lineage>
        <taxon>Eukaryota</taxon>
        <taxon>Fungi</taxon>
        <taxon>Dikarya</taxon>
        <taxon>Ascomycota</taxon>
        <taxon>Pezizomycotina</taxon>
        <taxon>Sordariomycetes</taxon>
        <taxon>Xylariomycetidae</taxon>
        <taxon>Amphisphaeriales</taxon>
        <taxon>Apiosporaceae</taxon>
        <taxon>Apiospora</taxon>
    </lineage>
</organism>
<gene>
    <name evidence="2" type="ORF">PG993_002387</name>
</gene>
<evidence type="ECO:0000256" key="1">
    <source>
        <dbReference type="SAM" id="MobiDB-lite"/>
    </source>
</evidence>
<feature type="compositionally biased region" description="Polar residues" evidence="1">
    <location>
        <begin position="104"/>
        <end position="116"/>
    </location>
</feature>